<dbReference type="PANTHER" id="PTHR12843">
    <property type="entry name" value="PROTEIN-LYSINE N-METHYLTRANSFERASE METTL10"/>
    <property type="match status" value="1"/>
</dbReference>
<evidence type="ECO:0000259" key="1">
    <source>
        <dbReference type="Pfam" id="PF13649"/>
    </source>
</evidence>
<dbReference type="GO" id="GO:0032259">
    <property type="term" value="P:methylation"/>
    <property type="evidence" value="ECO:0007669"/>
    <property type="project" value="UniProtKB-KW"/>
</dbReference>
<sequence length="145" mass="15907">MATQPIDRRTHWQNVYRTRRVDAVSWYQPHLSVSLQLLAQAGLSAHSRLIDVGAGASTLVDDLLDRGLRDISVVDVSAEALALARRRLGERADRVTWYAGDILELALPGGSFDLWHDRAVLHFLTDPEDAARYAHIAANALAAGG</sequence>
<keyword evidence="2" id="KW-0808">Transferase</keyword>
<evidence type="ECO:0000313" key="2">
    <source>
        <dbReference type="EMBL" id="EQD74196.1"/>
    </source>
</evidence>
<reference evidence="2" key="1">
    <citation type="submission" date="2013-08" db="EMBL/GenBank/DDBJ databases">
        <authorList>
            <person name="Mendez C."/>
            <person name="Richter M."/>
            <person name="Ferrer M."/>
            <person name="Sanchez J."/>
        </authorList>
    </citation>
    <scope>NUCLEOTIDE SEQUENCE</scope>
</reference>
<organism evidence="2">
    <name type="scientific">mine drainage metagenome</name>
    <dbReference type="NCBI Taxonomy" id="410659"/>
    <lineage>
        <taxon>unclassified sequences</taxon>
        <taxon>metagenomes</taxon>
        <taxon>ecological metagenomes</taxon>
    </lineage>
</organism>
<comment type="caution">
    <text evidence="2">The sequence shown here is derived from an EMBL/GenBank/DDBJ whole genome shotgun (WGS) entry which is preliminary data.</text>
</comment>
<gene>
    <name evidence="2" type="ORF">B1A_04584</name>
</gene>
<dbReference type="EMBL" id="AUZX01003335">
    <property type="protein sequence ID" value="EQD74196.1"/>
    <property type="molecule type" value="Genomic_DNA"/>
</dbReference>
<dbReference type="Gene3D" id="3.40.50.150">
    <property type="entry name" value="Vaccinia Virus protein VP39"/>
    <property type="match status" value="1"/>
</dbReference>
<accession>T1BMY6</accession>
<dbReference type="Pfam" id="PF13649">
    <property type="entry name" value="Methyltransf_25"/>
    <property type="match status" value="1"/>
</dbReference>
<dbReference type="InterPro" id="IPR029063">
    <property type="entry name" value="SAM-dependent_MTases_sf"/>
</dbReference>
<dbReference type="AlphaFoldDB" id="T1BMY6"/>
<dbReference type="PANTHER" id="PTHR12843:SF5">
    <property type="entry name" value="EEF1A LYSINE METHYLTRANSFERASE 2"/>
    <property type="match status" value="1"/>
</dbReference>
<dbReference type="SUPFAM" id="SSF53335">
    <property type="entry name" value="S-adenosyl-L-methionine-dependent methyltransferases"/>
    <property type="match status" value="1"/>
</dbReference>
<dbReference type="InterPro" id="IPR041698">
    <property type="entry name" value="Methyltransf_25"/>
</dbReference>
<feature type="domain" description="Methyltransferase" evidence="1">
    <location>
        <begin position="50"/>
        <end position="145"/>
    </location>
</feature>
<feature type="non-terminal residue" evidence="2">
    <location>
        <position position="145"/>
    </location>
</feature>
<reference evidence="2" key="2">
    <citation type="journal article" date="2014" name="ISME J.">
        <title>Microbial stratification in low pH oxic and suboxic macroscopic growths along an acid mine drainage.</title>
        <authorList>
            <person name="Mendez-Garcia C."/>
            <person name="Mesa V."/>
            <person name="Sprenger R.R."/>
            <person name="Richter M."/>
            <person name="Diez M.S."/>
            <person name="Solano J."/>
            <person name="Bargiela R."/>
            <person name="Golyshina O.V."/>
            <person name="Manteca A."/>
            <person name="Ramos J.L."/>
            <person name="Gallego J.R."/>
            <person name="Llorente I."/>
            <person name="Martins Dos Santos V.A."/>
            <person name="Jensen O.N."/>
            <person name="Pelaez A.I."/>
            <person name="Sanchez J."/>
            <person name="Ferrer M."/>
        </authorList>
    </citation>
    <scope>NUCLEOTIDE SEQUENCE</scope>
</reference>
<name>T1BMY6_9ZZZZ</name>
<proteinExistence type="predicted"/>
<protein>
    <submittedName>
        <fullName evidence="2">Methyltransferase type 12</fullName>
    </submittedName>
</protein>
<dbReference type="GO" id="GO:0008168">
    <property type="term" value="F:methyltransferase activity"/>
    <property type="evidence" value="ECO:0007669"/>
    <property type="project" value="UniProtKB-KW"/>
</dbReference>
<keyword evidence="2" id="KW-0489">Methyltransferase</keyword>
<dbReference type="CDD" id="cd02440">
    <property type="entry name" value="AdoMet_MTases"/>
    <property type="match status" value="1"/>
</dbReference>